<evidence type="ECO:0000259" key="2">
    <source>
        <dbReference type="PROSITE" id="PS51724"/>
    </source>
</evidence>
<feature type="domain" description="SPOR" evidence="2">
    <location>
        <begin position="167"/>
        <end position="251"/>
    </location>
</feature>
<protein>
    <submittedName>
        <fullName evidence="3">SPOR domain-containing protein</fullName>
    </submittedName>
</protein>
<proteinExistence type="predicted"/>
<keyword evidence="4" id="KW-1185">Reference proteome</keyword>
<dbReference type="InterPro" id="IPR036680">
    <property type="entry name" value="SPOR-like_sf"/>
</dbReference>
<dbReference type="InterPro" id="IPR007730">
    <property type="entry name" value="SPOR-like_dom"/>
</dbReference>
<sequence length="251" mass="26308">MAAGLIGTLAVGGFVGWAVTHYADNTIPVVAADARPIKVRPESRGGMQVANQDEIIFERRTVIGTQEASGRLGPAAEAPNLDALRAATTPPPSIVQPQHVERVPVAPQEVPYQAPVQQAPVQAAPIAPHSPAAAVPEAPLAPATPQQAARPAVPSPVVPSPVQPATMRTAGMVVVQLGALDSESGARSEWERLGRRIPELGSRTPQVIRFEREGRPTMWRLRTGGFTTREDAGEFCDVVKSRGGACAVIGG</sequence>
<dbReference type="SUPFAM" id="SSF110997">
    <property type="entry name" value="Sporulation related repeat"/>
    <property type="match status" value="1"/>
</dbReference>
<feature type="region of interest" description="Disordered" evidence="1">
    <location>
        <begin position="123"/>
        <end position="160"/>
    </location>
</feature>
<dbReference type="RefSeq" id="WP_379595227.1">
    <property type="nucleotide sequence ID" value="NZ_JBHRTN010000007.1"/>
</dbReference>
<dbReference type="EMBL" id="JBHRTN010000007">
    <property type="protein sequence ID" value="MFC3124821.1"/>
    <property type="molecule type" value="Genomic_DNA"/>
</dbReference>
<feature type="compositionally biased region" description="Low complexity" evidence="1">
    <location>
        <begin position="123"/>
        <end position="152"/>
    </location>
</feature>
<dbReference type="Proteomes" id="UP001595593">
    <property type="component" value="Unassembled WGS sequence"/>
</dbReference>
<dbReference type="PROSITE" id="PS51724">
    <property type="entry name" value="SPOR"/>
    <property type="match status" value="1"/>
</dbReference>
<dbReference type="Pfam" id="PF05036">
    <property type="entry name" value="SPOR"/>
    <property type="match status" value="1"/>
</dbReference>
<accession>A0ABV7G018</accession>
<comment type="caution">
    <text evidence="3">The sequence shown here is derived from an EMBL/GenBank/DDBJ whole genome shotgun (WGS) entry which is preliminary data.</text>
</comment>
<reference evidence="4" key="1">
    <citation type="journal article" date="2019" name="Int. J. Syst. Evol. Microbiol.">
        <title>The Global Catalogue of Microorganisms (GCM) 10K type strain sequencing project: providing services to taxonomists for standard genome sequencing and annotation.</title>
        <authorList>
            <consortium name="The Broad Institute Genomics Platform"/>
            <consortium name="The Broad Institute Genome Sequencing Center for Infectious Disease"/>
            <person name="Wu L."/>
            <person name="Ma J."/>
        </authorList>
    </citation>
    <scope>NUCLEOTIDE SEQUENCE [LARGE SCALE GENOMIC DNA]</scope>
    <source>
        <strain evidence="4">KCTC 52094</strain>
    </source>
</reference>
<name>A0ABV7G018_9PROT</name>
<evidence type="ECO:0000313" key="4">
    <source>
        <dbReference type="Proteomes" id="UP001595593"/>
    </source>
</evidence>
<dbReference type="Gene3D" id="3.30.70.1070">
    <property type="entry name" value="Sporulation related repeat"/>
    <property type="match status" value="1"/>
</dbReference>
<evidence type="ECO:0000313" key="3">
    <source>
        <dbReference type="EMBL" id="MFC3124821.1"/>
    </source>
</evidence>
<evidence type="ECO:0000256" key="1">
    <source>
        <dbReference type="SAM" id="MobiDB-lite"/>
    </source>
</evidence>
<gene>
    <name evidence="3" type="ORF">ACFOD4_07085</name>
</gene>
<organism evidence="3 4">
    <name type="scientific">Teichococcus globiformis</name>
    <dbReference type="NCBI Taxonomy" id="2307229"/>
    <lineage>
        <taxon>Bacteria</taxon>
        <taxon>Pseudomonadati</taxon>
        <taxon>Pseudomonadota</taxon>
        <taxon>Alphaproteobacteria</taxon>
        <taxon>Acetobacterales</taxon>
        <taxon>Roseomonadaceae</taxon>
        <taxon>Roseomonas</taxon>
    </lineage>
</organism>